<protein>
    <submittedName>
        <fullName evidence="8">Transcription initiation factor IIF subunit alpha</fullName>
    </submittedName>
</protein>
<dbReference type="Proteomes" id="UP001396898">
    <property type="component" value="Unassembled WGS sequence"/>
</dbReference>
<reference evidence="8 9" key="1">
    <citation type="submission" date="2023-01" db="EMBL/GenBank/DDBJ databases">
        <title>Analysis of 21 Apiospora genomes using comparative genomics revels a genus with tremendous synthesis potential of carbohydrate active enzymes and secondary metabolites.</title>
        <authorList>
            <person name="Sorensen T."/>
        </authorList>
    </citation>
    <scope>NUCLEOTIDE SEQUENCE [LARGE SCALE GENOMIC DNA]</scope>
    <source>
        <strain evidence="8 9">CBS 20057</strain>
    </source>
</reference>
<evidence type="ECO:0000256" key="2">
    <source>
        <dbReference type="ARBA" id="ARBA00005249"/>
    </source>
</evidence>
<keyword evidence="4" id="KW-0238">DNA-binding</keyword>
<feature type="compositionally biased region" description="Basic and acidic residues" evidence="7">
    <location>
        <begin position="478"/>
        <end position="528"/>
    </location>
</feature>
<evidence type="ECO:0000256" key="1">
    <source>
        <dbReference type="ARBA" id="ARBA00004123"/>
    </source>
</evidence>
<gene>
    <name evidence="8" type="ORF">PG991_005752</name>
</gene>
<keyword evidence="6" id="KW-0539">Nucleus</keyword>
<evidence type="ECO:0000313" key="9">
    <source>
        <dbReference type="Proteomes" id="UP001396898"/>
    </source>
</evidence>
<feature type="compositionally biased region" description="Basic and acidic residues" evidence="7">
    <location>
        <begin position="179"/>
        <end position="200"/>
    </location>
</feature>
<evidence type="ECO:0000313" key="8">
    <source>
        <dbReference type="EMBL" id="KAK8028696.1"/>
    </source>
</evidence>
<feature type="region of interest" description="Disordered" evidence="7">
    <location>
        <begin position="324"/>
        <end position="639"/>
    </location>
</feature>
<name>A0ABR1SAF2_9PEZI</name>
<feature type="compositionally biased region" description="Basic and acidic residues" evidence="7">
    <location>
        <begin position="208"/>
        <end position="219"/>
    </location>
</feature>
<dbReference type="InterPro" id="IPR011039">
    <property type="entry name" value="TFIIF_interaction"/>
</dbReference>
<dbReference type="PANTHER" id="PTHR13011">
    <property type="entry name" value="TFIIF-ALPHA"/>
    <property type="match status" value="1"/>
</dbReference>
<feature type="compositionally biased region" description="Basic and acidic residues" evidence="7">
    <location>
        <begin position="324"/>
        <end position="340"/>
    </location>
</feature>
<feature type="compositionally biased region" description="Basic and acidic residues" evidence="7">
    <location>
        <begin position="230"/>
        <end position="239"/>
    </location>
</feature>
<evidence type="ECO:0000256" key="6">
    <source>
        <dbReference type="ARBA" id="ARBA00023242"/>
    </source>
</evidence>
<sequence length="700" mass="76865">MSALPPGGPNGQGPTPPTGAAPLRKRKPVGNPLVPRQKPKPRPAGVHAPGTPMHANSKNTATPSKVAPEKMVQPRGIPTMAQIEAARSNFGGWSTPAPPGCEEFSLVLSKKGSKDGQRRHVMRLAPPHQRVKDQGGLDPSNQNDFVRPVTLHRRDPRQPPPGREVKEEVVEFTPEQTEESEKLAQLKAERDAQRAVDDAMKAPVMKDTAPKKNPKENKQKKPGTQVHYGARTEKQKKENEIRYEEALPWHLEDADGKHVWVGQYEAPLSDAKFALVMQNGVCQMIPLEKWYKFVSKRANVNALSIEEAEKVMSKKAPVSRWAMRDAQRERSEQAMVESRRIVNGGPNVKQESATFRSVSRREVQDHNELDVSGDEFQDDDETAGFEPDRDEDAKDSKDRVRREQLGANLFGDADEREVDNEEAKEKKEELERKLLGKDLKKALKRRDKQFQYDSDDSERERDPFASSSDSDSDSDDDDVKKEEDKDGKDKDGKDKDGKDKDGKDKDKSGAYKGSDAVHAKKVAVESGKKGKSLKRAGSPGVSDSSGTESTRKKKAKTGPSSSSLTGSRSSTPLMVGNPSHLAGSTSDGEATGGDMSDGAGGIKKKKKNQLSIGTHPKGTPTGSRAGSPNPPSATSPMEPVTGADIIEHIPPQGISIAQLLRKFDRRVGDKPGQMARNLWIKLVKENTKYDSKTKLLSRKV</sequence>
<feature type="compositionally biased region" description="Polar residues" evidence="7">
    <location>
        <begin position="54"/>
        <end position="63"/>
    </location>
</feature>
<feature type="compositionally biased region" description="Basic and acidic residues" evidence="7">
    <location>
        <begin position="359"/>
        <end position="369"/>
    </location>
</feature>
<dbReference type="InterPro" id="IPR008851">
    <property type="entry name" value="TFIIF-alpha"/>
</dbReference>
<dbReference type="EMBL" id="JAQQWI010000007">
    <property type="protein sequence ID" value="KAK8028696.1"/>
    <property type="molecule type" value="Genomic_DNA"/>
</dbReference>
<feature type="compositionally biased region" description="Acidic residues" evidence="7">
    <location>
        <begin position="371"/>
        <end position="383"/>
    </location>
</feature>
<feature type="compositionally biased region" description="Basic and acidic residues" evidence="7">
    <location>
        <begin position="391"/>
        <end position="404"/>
    </location>
</feature>
<evidence type="ECO:0000256" key="4">
    <source>
        <dbReference type="ARBA" id="ARBA00023125"/>
    </source>
</evidence>
<comment type="subcellular location">
    <subcellularLocation>
        <location evidence="1">Nucleus</location>
    </subcellularLocation>
</comment>
<dbReference type="PANTHER" id="PTHR13011:SF0">
    <property type="entry name" value="GENERAL TRANSCRIPTION FACTOR IIF SUBUNIT 1"/>
    <property type="match status" value="1"/>
</dbReference>
<organism evidence="8 9">
    <name type="scientific">Apiospora marii</name>
    <dbReference type="NCBI Taxonomy" id="335849"/>
    <lineage>
        <taxon>Eukaryota</taxon>
        <taxon>Fungi</taxon>
        <taxon>Dikarya</taxon>
        <taxon>Ascomycota</taxon>
        <taxon>Pezizomycotina</taxon>
        <taxon>Sordariomycetes</taxon>
        <taxon>Xylariomycetidae</taxon>
        <taxon>Amphisphaeriales</taxon>
        <taxon>Apiosporaceae</taxon>
        <taxon>Apiospora</taxon>
    </lineage>
</organism>
<keyword evidence="9" id="KW-1185">Reference proteome</keyword>
<keyword evidence="3" id="KW-0805">Transcription regulation</keyword>
<feature type="region of interest" description="Disordered" evidence="7">
    <location>
        <begin position="1"/>
        <end position="71"/>
    </location>
</feature>
<keyword evidence="5" id="KW-0804">Transcription</keyword>
<feature type="compositionally biased region" description="Basic and acidic residues" evidence="7">
    <location>
        <begin position="152"/>
        <end position="169"/>
    </location>
</feature>
<dbReference type="SUPFAM" id="SSF50916">
    <property type="entry name" value="Rap30/74 interaction domains"/>
    <property type="match status" value="1"/>
</dbReference>
<evidence type="ECO:0000256" key="5">
    <source>
        <dbReference type="ARBA" id="ARBA00023163"/>
    </source>
</evidence>
<proteinExistence type="inferred from homology"/>
<comment type="caution">
    <text evidence="8">The sequence shown here is derived from an EMBL/GenBank/DDBJ whole genome shotgun (WGS) entry which is preliminary data.</text>
</comment>
<feature type="compositionally biased region" description="Low complexity" evidence="7">
    <location>
        <begin position="558"/>
        <end position="573"/>
    </location>
</feature>
<evidence type="ECO:0000256" key="7">
    <source>
        <dbReference type="SAM" id="MobiDB-lite"/>
    </source>
</evidence>
<evidence type="ECO:0000256" key="3">
    <source>
        <dbReference type="ARBA" id="ARBA00023015"/>
    </source>
</evidence>
<comment type="similarity">
    <text evidence="2">Belongs to the TFIIF alpha subunit family.</text>
</comment>
<feature type="region of interest" description="Disordered" evidence="7">
    <location>
        <begin position="123"/>
        <end position="239"/>
    </location>
</feature>
<feature type="compositionally biased region" description="Basic and acidic residues" evidence="7">
    <location>
        <begin position="421"/>
        <end position="441"/>
    </location>
</feature>
<accession>A0ABR1SAF2</accession>